<accession>A0A212QLA5</accession>
<gene>
    <name evidence="1" type="ORF">SAMN06265338_101738</name>
</gene>
<dbReference type="CDD" id="cd08054">
    <property type="entry name" value="gp6"/>
    <property type="match status" value="1"/>
</dbReference>
<reference evidence="2" key="1">
    <citation type="submission" date="2017-06" db="EMBL/GenBank/DDBJ databases">
        <authorList>
            <person name="Varghese N."/>
            <person name="Submissions S."/>
        </authorList>
    </citation>
    <scope>NUCLEOTIDE SEQUENCE [LARGE SCALE GENOMIC DNA]</scope>
    <source>
        <strain evidence="2">DSM 137</strain>
    </source>
</reference>
<organism evidence="1 2">
    <name type="scientific">Rhodoblastus acidophilus</name>
    <name type="common">Rhodopseudomonas acidophila</name>
    <dbReference type="NCBI Taxonomy" id="1074"/>
    <lineage>
        <taxon>Bacteria</taxon>
        <taxon>Pseudomonadati</taxon>
        <taxon>Pseudomonadota</taxon>
        <taxon>Alphaproteobacteria</taxon>
        <taxon>Hyphomicrobiales</taxon>
        <taxon>Rhodoblastaceae</taxon>
        <taxon>Rhodoblastus</taxon>
    </lineage>
</organism>
<dbReference type="AlphaFoldDB" id="A0A212QLA5"/>
<sequence>MARGDLVTLGALKAHLGVQSSADDILLSSMISQISRAICTWLNRAFILPRDVADMFDGNGRNRIQLRNWPVIAVSSVTIDGQAIPPSTDGRGFGWLLEPGDDEPPGAMQMLMLRNGVFPRGWQNVVVAYRAGYQISNEARAVPGATPRIVAAQPYGPFAEDCGVAYANGVALTQVAANPAAGQYAVNGFGDYLFSADDSGAQVVLTYGYVPHDLASCALEWAADRYRYRDRIGMASKSLGGQETAAFRITAMPDYVQQSLRSFGRIICN</sequence>
<dbReference type="Proteomes" id="UP000198418">
    <property type="component" value="Unassembled WGS sequence"/>
</dbReference>
<keyword evidence="2" id="KW-1185">Reference proteome</keyword>
<dbReference type="EMBL" id="FYDG01000001">
    <property type="protein sequence ID" value="SNB60134.1"/>
    <property type="molecule type" value="Genomic_DNA"/>
</dbReference>
<evidence type="ECO:0000313" key="2">
    <source>
        <dbReference type="Proteomes" id="UP000198418"/>
    </source>
</evidence>
<name>A0A212QLA5_RHOAC</name>
<evidence type="ECO:0000313" key="1">
    <source>
        <dbReference type="EMBL" id="SNB60134.1"/>
    </source>
</evidence>
<proteinExistence type="predicted"/>
<protein>
    <submittedName>
        <fullName evidence="1">Phage gp6-like head-tail connector protein</fullName>
    </submittedName>
</protein>